<dbReference type="InterPro" id="IPR058240">
    <property type="entry name" value="rSAM_sf"/>
</dbReference>
<dbReference type="AlphaFoldDB" id="A0A2M7ULV4"/>
<dbReference type="Proteomes" id="UP000229805">
    <property type="component" value="Unassembled WGS sequence"/>
</dbReference>
<evidence type="ECO:0000256" key="7">
    <source>
        <dbReference type="ARBA" id="ARBA00023014"/>
    </source>
</evidence>
<dbReference type="GO" id="GO:0003824">
    <property type="term" value="F:catalytic activity"/>
    <property type="evidence" value="ECO:0007669"/>
    <property type="project" value="InterPro"/>
</dbReference>
<evidence type="ECO:0000313" key="10">
    <source>
        <dbReference type="Proteomes" id="UP000229805"/>
    </source>
</evidence>
<dbReference type="PROSITE" id="PS51918">
    <property type="entry name" value="RADICAL_SAM"/>
    <property type="match status" value="1"/>
</dbReference>
<keyword evidence="3" id="KW-0808">Transferase</keyword>
<evidence type="ECO:0000256" key="3">
    <source>
        <dbReference type="ARBA" id="ARBA00022679"/>
    </source>
</evidence>
<dbReference type="SUPFAM" id="SSF102114">
    <property type="entry name" value="Radical SAM enzymes"/>
    <property type="match status" value="1"/>
</dbReference>
<dbReference type="Gene3D" id="3.80.30.20">
    <property type="entry name" value="tm_1862 like domain"/>
    <property type="match status" value="1"/>
</dbReference>
<dbReference type="SFLD" id="SFLDG01123">
    <property type="entry name" value="methyltransferase_(Class_B)"/>
    <property type="match status" value="1"/>
</dbReference>
<dbReference type="InterPro" id="IPR034466">
    <property type="entry name" value="Methyltransferase_Class_B"/>
</dbReference>
<dbReference type="SMART" id="SM00729">
    <property type="entry name" value="Elp3"/>
    <property type="match status" value="1"/>
</dbReference>
<feature type="non-terminal residue" evidence="9">
    <location>
        <position position="180"/>
    </location>
</feature>
<name>A0A2M7ULV4_9BACT</name>
<dbReference type="PANTHER" id="PTHR43409:SF7">
    <property type="entry name" value="BLL1977 PROTEIN"/>
    <property type="match status" value="1"/>
</dbReference>
<dbReference type="InterPro" id="IPR023404">
    <property type="entry name" value="rSAM_horseshoe"/>
</dbReference>
<dbReference type="Pfam" id="PF04055">
    <property type="entry name" value="Radical_SAM"/>
    <property type="match status" value="1"/>
</dbReference>
<feature type="domain" description="Radical SAM core" evidence="8">
    <location>
        <begin position="6"/>
        <end position="180"/>
    </location>
</feature>
<evidence type="ECO:0000256" key="5">
    <source>
        <dbReference type="ARBA" id="ARBA00022723"/>
    </source>
</evidence>
<dbReference type="GO" id="GO:0051539">
    <property type="term" value="F:4 iron, 4 sulfur cluster binding"/>
    <property type="evidence" value="ECO:0007669"/>
    <property type="project" value="UniProtKB-KW"/>
</dbReference>
<evidence type="ECO:0000256" key="1">
    <source>
        <dbReference type="ARBA" id="ARBA00001966"/>
    </source>
</evidence>
<dbReference type="InterPro" id="IPR007197">
    <property type="entry name" value="rSAM"/>
</dbReference>
<feature type="non-terminal residue" evidence="9">
    <location>
        <position position="1"/>
    </location>
</feature>
<reference evidence="10" key="1">
    <citation type="submission" date="2017-09" db="EMBL/GenBank/DDBJ databases">
        <title>Depth-based differentiation of microbial function through sediment-hosted aquifers and enrichment of novel symbionts in the deep terrestrial subsurface.</title>
        <authorList>
            <person name="Probst A.J."/>
            <person name="Ladd B."/>
            <person name="Jarett J.K."/>
            <person name="Geller-Mcgrath D.E."/>
            <person name="Sieber C.M.K."/>
            <person name="Emerson J.B."/>
            <person name="Anantharaman K."/>
            <person name="Thomas B.C."/>
            <person name="Malmstrom R."/>
            <person name="Stieglmeier M."/>
            <person name="Klingl A."/>
            <person name="Woyke T."/>
            <person name="Ryan C.M."/>
            <person name="Banfield J.F."/>
        </authorList>
    </citation>
    <scope>NUCLEOTIDE SEQUENCE [LARGE SCALE GENOMIC DNA]</scope>
</reference>
<keyword evidence="7" id="KW-0411">Iron-sulfur</keyword>
<dbReference type="PANTHER" id="PTHR43409">
    <property type="entry name" value="ANAEROBIC MAGNESIUM-PROTOPORPHYRIN IX MONOMETHYL ESTER CYCLASE-RELATED"/>
    <property type="match status" value="1"/>
</dbReference>
<dbReference type="InterPro" id="IPR051198">
    <property type="entry name" value="BchE-like"/>
</dbReference>
<keyword evidence="6" id="KW-0408">Iron</keyword>
<evidence type="ECO:0000256" key="4">
    <source>
        <dbReference type="ARBA" id="ARBA00022691"/>
    </source>
</evidence>
<evidence type="ECO:0000313" key="9">
    <source>
        <dbReference type="EMBL" id="PIZ72621.1"/>
    </source>
</evidence>
<dbReference type="GO" id="GO:0046872">
    <property type="term" value="F:metal ion binding"/>
    <property type="evidence" value="ECO:0007669"/>
    <property type="project" value="UniProtKB-KW"/>
</dbReference>
<comment type="caution">
    <text evidence="9">The sequence shown here is derived from an EMBL/GenBank/DDBJ whole genome shotgun (WGS) entry which is preliminary data.</text>
</comment>
<keyword evidence="2" id="KW-0489">Methyltransferase</keyword>
<gene>
    <name evidence="9" type="ORF">COY11_00030</name>
</gene>
<keyword evidence="5" id="KW-0479">Metal-binding</keyword>
<dbReference type="SFLD" id="SFLDS00029">
    <property type="entry name" value="Radical_SAM"/>
    <property type="match status" value="1"/>
</dbReference>
<evidence type="ECO:0000256" key="2">
    <source>
        <dbReference type="ARBA" id="ARBA00022603"/>
    </source>
</evidence>
<accession>A0A2M7ULV4</accession>
<comment type="cofactor">
    <cofactor evidence="1">
        <name>[4Fe-4S] cluster</name>
        <dbReference type="ChEBI" id="CHEBI:49883"/>
    </cofactor>
</comment>
<dbReference type="SFLD" id="SFLDG01082">
    <property type="entry name" value="B12-binding_domain_containing"/>
    <property type="match status" value="1"/>
</dbReference>
<dbReference type="EMBL" id="PFOG01000003">
    <property type="protein sequence ID" value="PIZ72621.1"/>
    <property type="molecule type" value="Genomic_DNA"/>
</dbReference>
<dbReference type="InterPro" id="IPR006638">
    <property type="entry name" value="Elp3/MiaA/NifB-like_rSAM"/>
</dbReference>
<keyword evidence="4" id="KW-0949">S-adenosyl-L-methionine</keyword>
<proteinExistence type="predicted"/>
<dbReference type="CDD" id="cd01335">
    <property type="entry name" value="Radical_SAM"/>
    <property type="match status" value="1"/>
</dbReference>
<protein>
    <recommendedName>
        <fullName evidence="8">Radical SAM core domain-containing protein</fullName>
    </recommendedName>
</protein>
<organism evidence="9 10">
    <name type="scientific">Candidatus Portnoybacteria bacterium CG_4_10_14_0_2_um_filter_44_20</name>
    <dbReference type="NCBI Taxonomy" id="1974799"/>
    <lineage>
        <taxon>Bacteria</taxon>
        <taxon>Candidatus Portnoyibacteriota</taxon>
    </lineage>
</organism>
<evidence type="ECO:0000259" key="8">
    <source>
        <dbReference type="PROSITE" id="PS51918"/>
    </source>
</evidence>
<evidence type="ECO:0000256" key="6">
    <source>
        <dbReference type="ARBA" id="ARBA00023004"/>
    </source>
</evidence>
<sequence>PHGGFFKNYPIAPIIITRGCPFSCTFCSGHLITGRRIRRRSIEHIIEEIKLLYHKYGIREIHIEDDNFTHDQEYVKKFCKALRENNLDVTWTCPNGVRLDSLTKDLLLDMKGAGLYSLSVGVESGSDRILKDMRKVINKEKIREKIALIRECGLEASGFFIIGYPAETKKDIIETINFAI</sequence>